<name>A0A220UMP9_9GAMM</name>
<dbReference type="InterPro" id="IPR032710">
    <property type="entry name" value="NTF2-like_dom_sf"/>
</dbReference>
<dbReference type="Gene3D" id="3.10.450.50">
    <property type="match status" value="1"/>
</dbReference>
<evidence type="ECO:0000259" key="1">
    <source>
        <dbReference type="Pfam" id="PF13577"/>
    </source>
</evidence>
<dbReference type="EMBL" id="CP022358">
    <property type="protein sequence ID" value="ASK69280.1"/>
    <property type="molecule type" value="Genomic_DNA"/>
</dbReference>
<dbReference type="Proteomes" id="UP000198367">
    <property type="component" value="Chromosome"/>
</dbReference>
<dbReference type="CDD" id="cd00531">
    <property type="entry name" value="NTF2_like"/>
    <property type="match status" value="1"/>
</dbReference>
<organism evidence="2 3">
    <name type="scientific">Shewanella bicestrii</name>
    <dbReference type="NCBI Taxonomy" id="2018305"/>
    <lineage>
        <taxon>Bacteria</taxon>
        <taxon>Pseudomonadati</taxon>
        <taxon>Pseudomonadota</taxon>
        <taxon>Gammaproteobacteria</taxon>
        <taxon>Alteromonadales</taxon>
        <taxon>Shewanellaceae</taxon>
        <taxon>Shewanella</taxon>
    </lineage>
</organism>
<dbReference type="Pfam" id="PF13577">
    <property type="entry name" value="SnoaL_4"/>
    <property type="match status" value="1"/>
</dbReference>
<reference evidence="2 3" key="1">
    <citation type="submission" date="2017-07" db="EMBL/GenBank/DDBJ databases">
        <title>Phenotypical and genomic characterization of a clinical isolate of Shewanella bicestrii sp. nov. producing an extended-spectrum beta-lactamase and a new oxacillinase variant.</title>
        <authorList>
            <person name="Jousset A.B."/>
            <person name="Bonnin R.A."/>
            <person name="Girlich D."/>
            <person name="Dabos L."/>
            <person name="Potron A."/>
            <person name="Dortet L."/>
            <person name="Glaser P."/>
            <person name="Naas T."/>
        </authorList>
    </citation>
    <scope>NUCLEOTIDE SEQUENCE [LARGE SCALE GENOMIC DNA]</scope>
    <source>
        <strain evidence="2 3">JAB-1</strain>
    </source>
</reference>
<gene>
    <name evidence="2" type="ORF">CF168_10590</name>
</gene>
<sequence length="164" mass="18638">MGVIMSNHIDSQRIQALLDREEIRALRQHYSNLLDGNNAERMGEVFTEDAEVVVTVGSMQGLPAIKHSLAEAYQEFDSQQRGHFPFVHAITNHMITLTGNNSATGSCYLLDFVTDRPSAQHPFLLVGRYLDEYQRVNGEWRIAKTILDVIWPHAESDVKTNKDR</sequence>
<dbReference type="InterPro" id="IPR037401">
    <property type="entry name" value="SnoaL-like"/>
</dbReference>
<evidence type="ECO:0000313" key="3">
    <source>
        <dbReference type="Proteomes" id="UP000198367"/>
    </source>
</evidence>
<dbReference type="SUPFAM" id="SSF54427">
    <property type="entry name" value="NTF2-like"/>
    <property type="match status" value="1"/>
</dbReference>
<proteinExistence type="predicted"/>
<dbReference type="KEGG" id="sbj:CF168_10590"/>
<evidence type="ECO:0000313" key="2">
    <source>
        <dbReference type="EMBL" id="ASK69280.1"/>
    </source>
</evidence>
<protein>
    <recommendedName>
        <fullName evidence="1">SnoaL-like domain-containing protein</fullName>
    </recommendedName>
</protein>
<accession>A0A220UMP9</accession>
<feature type="domain" description="SnoaL-like" evidence="1">
    <location>
        <begin position="15"/>
        <end position="144"/>
    </location>
</feature>
<dbReference type="AlphaFoldDB" id="A0A220UMP9"/>
<keyword evidence="3" id="KW-1185">Reference proteome</keyword>